<evidence type="ECO:0000259" key="2">
    <source>
        <dbReference type="Pfam" id="PF14309"/>
    </source>
</evidence>
<evidence type="ECO:0000313" key="4">
    <source>
        <dbReference type="Proteomes" id="UP000655588"/>
    </source>
</evidence>
<evidence type="ECO:0000256" key="1">
    <source>
        <dbReference type="SAM" id="MobiDB-lite"/>
    </source>
</evidence>
<evidence type="ECO:0000313" key="3">
    <source>
        <dbReference type="EMBL" id="KAF3427247.1"/>
    </source>
</evidence>
<dbReference type="InterPro" id="IPR025486">
    <property type="entry name" value="DUF4378"/>
</dbReference>
<keyword evidence="4" id="KW-1185">Reference proteome</keyword>
<organism evidence="3 4">
    <name type="scientific">Frieseomelitta varia</name>
    <dbReference type="NCBI Taxonomy" id="561572"/>
    <lineage>
        <taxon>Eukaryota</taxon>
        <taxon>Metazoa</taxon>
        <taxon>Ecdysozoa</taxon>
        <taxon>Arthropoda</taxon>
        <taxon>Hexapoda</taxon>
        <taxon>Insecta</taxon>
        <taxon>Pterygota</taxon>
        <taxon>Neoptera</taxon>
        <taxon>Endopterygota</taxon>
        <taxon>Hymenoptera</taxon>
        <taxon>Apocrita</taxon>
        <taxon>Aculeata</taxon>
        <taxon>Apoidea</taxon>
        <taxon>Anthophila</taxon>
        <taxon>Apidae</taxon>
        <taxon>Frieseomelitta</taxon>
    </lineage>
</organism>
<dbReference type="Proteomes" id="UP000655588">
    <property type="component" value="Unassembled WGS sequence"/>
</dbReference>
<feature type="region of interest" description="Disordered" evidence="1">
    <location>
        <begin position="71"/>
        <end position="98"/>
    </location>
</feature>
<dbReference type="EMBL" id="WNWW01000265">
    <property type="protein sequence ID" value="KAF3427247.1"/>
    <property type="molecule type" value="Genomic_DNA"/>
</dbReference>
<sequence length="297" mass="34019">MIFQHTKVNIIFIKNIDIALINKTKDIQASLKQPGMEVADWEAKLLRIEQLQIELEIKKLEAEEVSFYVREIPNKPPPPYTPPGSGARISTSLGSPSPPPAVIPSNIEELTAFTEKATAIIFEAKETGEDIMNLEAPSEICELTKENDETVKKDRRIYNTFLFDLCKETIAEVYQAEYEKPGPSWTKPNVKTKPTMKIPKTIQELNAYVNKEVATLFGFKTKLQRENMVMRWSRKRRDRVDELLAREAQAEEDEWTKFHHDELAVKNGLTVTILDTLLMETVNVVKVAYAKKRKVMV</sequence>
<dbReference type="InterPro" id="IPR028750">
    <property type="entry name" value="CEP350/CC187"/>
</dbReference>
<reference evidence="3" key="1">
    <citation type="submission" date="2019-11" db="EMBL/GenBank/DDBJ databases">
        <title>The nuclear and mitochondrial genomes of Frieseomelitta varia - a highly eusocial stingless bee (Meliponini) with a permanently sterile worker caste.</title>
        <authorList>
            <person name="Freitas F.C.P."/>
            <person name="Lourenco A.P."/>
            <person name="Nunes F.M.F."/>
            <person name="Paschoal A.R."/>
            <person name="Abreu F.C.P."/>
            <person name="Barbin F.O."/>
            <person name="Bataglia L."/>
            <person name="Cardoso-Junior C.A.M."/>
            <person name="Cervoni M.S."/>
            <person name="Silva S.R."/>
            <person name="Dalarmi F."/>
            <person name="Del Lama M.A."/>
            <person name="Depintor T.S."/>
            <person name="Ferreira K.M."/>
            <person name="Goria P.S."/>
            <person name="Jaskot M.C."/>
            <person name="Lago D.C."/>
            <person name="Luna-Lucena D."/>
            <person name="Moda L.M."/>
            <person name="Nascimento L."/>
            <person name="Pedrino M."/>
            <person name="Rabico F.O."/>
            <person name="Sanches F.C."/>
            <person name="Santos D.E."/>
            <person name="Santos C.G."/>
            <person name="Vieira J."/>
            <person name="Lopes T.F."/>
            <person name="Barchuk A.R."/>
            <person name="Hartfelder K."/>
            <person name="Simoes Z.L.P."/>
            <person name="Bitondi M.M.G."/>
            <person name="Pinheiro D.G."/>
        </authorList>
    </citation>
    <scope>NUCLEOTIDE SEQUENCE</scope>
    <source>
        <strain evidence="3">USP_RPSP 00005682</strain>
        <tissue evidence="3">Whole individual</tissue>
    </source>
</reference>
<dbReference type="PANTHER" id="PTHR13958">
    <property type="entry name" value="CENTROSOME-ASSOCIATED PROTEIN 350"/>
    <property type="match status" value="1"/>
</dbReference>
<dbReference type="GO" id="GO:0034453">
    <property type="term" value="P:microtubule anchoring"/>
    <property type="evidence" value="ECO:0007669"/>
    <property type="project" value="InterPro"/>
</dbReference>
<comment type="caution">
    <text evidence="3">The sequence shown here is derived from an EMBL/GenBank/DDBJ whole genome shotgun (WGS) entry which is preliminary data.</text>
</comment>
<name>A0A833S4E0_9HYME</name>
<dbReference type="GO" id="GO:0008017">
    <property type="term" value="F:microtubule binding"/>
    <property type="evidence" value="ECO:0007669"/>
    <property type="project" value="InterPro"/>
</dbReference>
<feature type="domain" description="DUF4378" evidence="2">
    <location>
        <begin position="146"/>
        <end position="280"/>
    </location>
</feature>
<dbReference type="GO" id="GO:0005813">
    <property type="term" value="C:centrosome"/>
    <property type="evidence" value="ECO:0007669"/>
    <property type="project" value="InterPro"/>
</dbReference>
<dbReference type="Pfam" id="PF14309">
    <property type="entry name" value="DUF4378"/>
    <property type="match status" value="1"/>
</dbReference>
<accession>A0A833S4E0</accession>
<dbReference type="PANTHER" id="PTHR13958:SF3">
    <property type="entry name" value="CAP-GLY DOMAIN-CONTAINING PROTEIN-RELATED"/>
    <property type="match status" value="1"/>
</dbReference>
<protein>
    <recommendedName>
        <fullName evidence="2">DUF4378 domain-containing protein</fullName>
    </recommendedName>
</protein>
<dbReference type="AlphaFoldDB" id="A0A833S4E0"/>
<gene>
    <name evidence="3" type="ORF">E2986_13134</name>
</gene>
<proteinExistence type="predicted"/>